<dbReference type="Proteomes" id="UP000070089">
    <property type="component" value="Unassembled WGS sequence"/>
</dbReference>
<sequence>MLYSIHASAMQYFSLKILLKIKVHTKYQHPFSPLPALPGPGGLALSEQDSLLPKHYIYSGKFLKDGQKNSLAVTSLLSQSINTETKIRHENAIRSSLGTSVVRHLPAAHYRPRDLSLPVLNAKPSLRSMRTGSVSPERSLPENICLSPEASESIANSMAHSYDTNATHDDSQYFLATTMRQRQRNRQWSLSGIEDCDSEMLIQSIRGPLPAPRNNFHANRVKKTRQHLPPLSNPFS</sequence>
<organism evidence="2 3">
    <name type="scientific">Giardia duodenalis assemblage B</name>
    <dbReference type="NCBI Taxonomy" id="1394984"/>
    <lineage>
        <taxon>Eukaryota</taxon>
        <taxon>Metamonada</taxon>
        <taxon>Diplomonadida</taxon>
        <taxon>Hexamitidae</taxon>
        <taxon>Giardiinae</taxon>
        <taxon>Giardia</taxon>
    </lineage>
</organism>
<dbReference type="VEuPathDB" id="GiardiaDB:QR46_4304"/>
<name>A0A132NNX0_GIAIN</name>
<dbReference type="AlphaFoldDB" id="A0A132NNX0"/>
<proteinExistence type="predicted"/>
<evidence type="ECO:0000313" key="2">
    <source>
        <dbReference type="EMBL" id="KWX11744.1"/>
    </source>
</evidence>
<evidence type="ECO:0000256" key="1">
    <source>
        <dbReference type="SAM" id="MobiDB-lite"/>
    </source>
</evidence>
<comment type="caution">
    <text evidence="2">The sequence shown here is derived from an EMBL/GenBank/DDBJ whole genome shotgun (WGS) entry which is preliminary data.</text>
</comment>
<reference evidence="2 3" key="1">
    <citation type="journal article" date="2015" name="Mol. Biochem. Parasitol.">
        <title>Identification of polymorphic genes for use in assemblage B genotyping assays through comparative genomics of multiple assemblage B Giardia duodenalis isolates.</title>
        <authorList>
            <person name="Wielinga C."/>
            <person name="Thompson R.C."/>
            <person name="Monis P."/>
            <person name="Ryan U."/>
        </authorList>
    </citation>
    <scope>NUCLEOTIDE SEQUENCE [LARGE SCALE GENOMIC DNA]</scope>
    <source>
        <strain evidence="2 3">BAH15c1</strain>
    </source>
</reference>
<gene>
    <name evidence="2" type="ORF">QR46_4304</name>
</gene>
<feature type="region of interest" description="Disordered" evidence="1">
    <location>
        <begin position="206"/>
        <end position="236"/>
    </location>
</feature>
<dbReference type="EMBL" id="JXTI01000159">
    <property type="protein sequence ID" value="KWX11744.1"/>
    <property type="molecule type" value="Genomic_DNA"/>
</dbReference>
<accession>A0A132NNX0</accession>
<protein>
    <submittedName>
        <fullName evidence="2">Uncharacterized protein</fullName>
    </submittedName>
</protein>
<evidence type="ECO:0000313" key="3">
    <source>
        <dbReference type="Proteomes" id="UP000070089"/>
    </source>
</evidence>